<evidence type="ECO:0000313" key="4">
    <source>
        <dbReference type="Proteomes" id="UP000823618"/>
    </source>
</evidence>
<sequence>ISSDQFLFLTATVSGVLILILLCWNIKQQLSIKKLRRQYDILMRGNQDIDLEQLILKKFEYVEKIENRMEEHEDMMEQLREDMKAGFSKSALVRYDAFDAMSGSLSFVLALLNQEQDGYLLNVLYGTEGCYTYIKEIEHGQATIDLSEEEQEALELALEQPEE</sequence>
<feature type="transmembrane region" description="Helical" evidence="2">
    <location>
        <begin position="6"/>
        <end position="26"/>
    </location>
</feature>
<protein>
    <submittedName>
        <fullName evidence="3">DUF4446 family protein</fullName>
    </submittedName>
</protein>
<gene>
    <name evidence="3" type="ORF">IAC13_06180</name>
</gene>
<dbReference type="InterPro" id="IPR027981">
    <property type="entry name" value="DUF4446"/>
</dbReference>
<evidence type="ECO:0000313" key="3">
    <source>
        <dbReference type="EMBL" id="MBO8463504.1"/>
    </source>
</evidence>
<dbReference type="AlphaFoldDB" id="A0A9D9N7X1"/>
<keyword evidence="2" id="KW-0472">Membrane</keyword>
<name>A0A9D9N7X1_9FIRM</name>
<evidence type="ECO:0000256" key="1">
    <source>
        <dbReference type="SAM" id="Coils"/>
    </source>
</evidence>
<reference evidence="3" key="1">
    <citation type="submission" date="2020-10" db="EMBL/GenBank/DDBJ databases">
        <authorList>
            <person name="Gilroy R."/>
        </authorList>
    </citation>
    <scope>NUCLEOTIDE SEQUENCE</scope>
    <source>
        <strain evidence="3">E3-2379</strain>
    </source>
</reference>
<keyword evidence="1" id="KW-0175">Coiled coil</keyword>
<accession>A0A9D9N7X1</accession>
<comment type="caution">
    <text evidence="3">The sequence shown here is derived from an EMBL/GenBank/DDBJ whole genome shotgun (WGS) entry which is preliminary data.</text>
</comment>
<organism evidence="3 4">
    <name type="scientific">Candidatus Scybalomonas excrementavium</name>
    <dbReference type="NCBI Taxonomy" id="2840943"/>
    <lineage>
        <taxon>Bacteria</taxon>
        <taxon>Bacillati</taxon>
        <taxon>Bacillota</taxon>
        <taxon>Clostridia</taxon>
        <taxon>Lachnospirales</taxon>
        <taxon>Lachnospiraceae</taxon>
        <taxon>Lachnospiraceae incertae sedis</taxon>
        <taxon>Candidatus Scybalomonas</taxon>
    </lineage>
</organism>
<feature type="coiled-coil region" evidence="1">
    <location>
        <begin position="62"/>
        <end position="89"/>
    </location>
</feature>
<dbReference type="Proteomes" id="UP000823618">
    <property type="component" value="Unassembled WGS sequence"/>
</dbReference>
<keyword evidence="2" id="KW-0812">Transmembrane</keyword>
<feature type="non-terminal residue" evidence="3">
    <location>
        <position position="1"/>
    </location>
</feature>
<reference evidence="3" key="2">
    <citation type="journal article" date="2021" name="PeerJ">
        <title>Extensive microbial diversity within the chicken gut microbiome revealed by metagenomics and culture.</title>
        <authorList>
            <person name="Gilroy R."/>
            <person name="Ravi A."/>
            <person name="Getino M."/>
            <person name="Pursley I."/>
            <person name="Horton D.L."/>
            <person name="Alikhan N.F."/>
            <person name="Baker D."/>
            <person name="Gharbi K."/>
            <person name="Hall N."/>
            <person name="Watson M."/>
            <person name="Adriaenssens E.M."/>
            <person name="Foster-Nyarko E."/>
            <person name="Jarju S."/>
            <person name="Secka A."/>
            <person name="Antonio M."/>
            <person name="Oren A."/>
            <person name="Chaudhuri R.R."/>
            <person name="La Ragione R."/>
            <person name="Hildebrand F."/>
            <person name="Pallen M.J."/>
        </authorList>
    </citation>
    <scope>NUCLEOTIDE SEQUENCE</scope>
    <source>
        <strain evidence="3">E3-2379</strain>
    </source>
</reference>
<keyword evidence="2" id="KW-1133">Transmembrane helix</keyword>
<dbReference type="Pfam" id="PF14584">
    <property type="entry name" value="DUF4446"/>
    <property type="match status" value="1"/>
</dbReference>
<proteinExistence type="predicted"/>
<dbReference type="EMBL" id="JADIML010000168">
    <property type="protein sequence ID" value="MBO8463504.1"/>
    <property type="molecule type" value="Genomic_DNA"/>
</dbReference>
<evidence type="ECO:0000256" key="2">
    <source>
        <dbReference type="SAM" id="Phobius"/>
    </source>
</evidence>